<keyword evidence="1" id="KW-0687">Ribonucleoprotein</keyword>
<organism evidence="1 2">
    <name type="scientific">Canna indica</name>
    <name type="common">Indian-shot</name>
    <dbReference type="NCBI Taxonomy" id="4628"/>
    <lineage>
        <taxon>Eukaryota</taxon>
        <taxon>Viridiplantae</taxon>
        <taxon>Streptophyta</taxon>
        <taxon>Embryophyta</taxon>
        <taxon>Tracheophyta</taxon>
        <taxon>Spermatophyta</taxon>
        <taxon>Magnoliopsida</taxon>
        <taxon>Liliopsida</taxon>
        <taxon>Zingiberales</taxon>
        <taxon>Cannaceae</taxon>
        <taxon>Canna</taxon>
    </lineage>
</organism>
<keyword evidence="2" id="KW-1185">Reference proteome</keyword>
<dbReference type="Proteomes" id="UP001327560">
    <property type="component" value="Chromosome 8"/>
</dbReference>
<evidence type="ECO:0000313" key="1">
    <source>
        <dbReference type="EMBL" id="WOL17266.1"/>
    </source>
</evidence>
<gene>
    <name evidence="1" type="ORF">Cni_G26055</name>
</gene>
<evidence type="ECO:0000313" key="2">
    <source>
        <dbReference type="Proteomes" id="UP001327560"/>
    </source>
</evidence>
<sequence length="91" mass="10049">MSPRLSLSHGGEVGIGAAHSRCSSFSYYHLPIDPALRLTILKLDGSSFGVPSDSEPLRFGFLVVEYVVNFCFDDGQRYTLHTLLGWVSSRN</sequence>
<protein>
    <submittedName>
        <fullName evidence="1">U11/U12 small nuclear ribonucleoprotein 25 kDa protein</fullName>
    </submittedName>
</protein>
<reference evidence="1 2" key="1">
    <citation type="submission" date="2023-10" db="EMBL/GenBank/DDBJ databases">
        <title>Chromosome-scale genome assembly provides insights into flower coloration mechanisms of Canna indica.</title>
        <authorList>
            <person name="Li C."/>
        </authorList>
    </citation>
    <scope>NUCLEOTIDE SEQUENCE [LARGE SCALE GENOMIC DNA]</scope>
    <source>
        <tissue evidence="1">Flower</tissue>
    </source>
</reference>
<dbReference type="GO" id="GO:1990904">
    <property type="term" value="C:ribonucleoprotein complex"/>
    <property type="evidence" value="ECO:0007669"/>
    <property type="project" value="UniProtKB-KW"/>
</dbReference>
<accession>A0AAQ3QQ32</accession>
<proteinExistence type="predicted"/>
<name>A0AAQ3QQ32_9LILI</name>
<dbReference type="AlphaFoldDB" id="A0AAQ3QQ32"/>
<dbReference type="EMBL" id="CP136897">
    <property type="protein sequence ID" value="WOL17266.1"/>
    <property type="molecule type" value="Genomic_DNA"/>
</dbReference>